<evidence type="ECO:0000256" key="5">
    <source>
        <dbReference type="ARBA" id="ARBA00022676"/>
    </source>
</evidence>
<evidence type="ECO:0000256" key="13">
    <source>
        <dbReference type="ARBA" id="ARBA00023316"/>
    </source>
</evidence>
<sequence length="367" mass="39372">MRVKNSQPDYILLAVIGILVVFGLIMVSSASIGQSQEKFHESYYYLKSQLLKGLLPGLLLGVIAYFFPYRYLKPLALPLLAITVIGLIMVFIPGFGTGHGGAKRWIILGPVVLQPTEFLKLSFIIYLSAWFAGKGKAGKDFSEGLVPFLIMVSAVAFLVILEPDIGTLGVIGFTSLIIYFLAGARISHLGLIGFGSVILFYLLTKFYSHAANRLQVFLHPELDPRGIGYQINQAVLALGSGGIFGLGLGQGVQKFKYLPEPASDSILAVIGEELGFIGIMALLLLFMIFTFRGFKIAQGAPDDFGRLLAGGLTGWITVQALINMAAICGLIPLTGITLPFISLGGSSLAISLTGMGILLNISKYSKS</sequence>
<feature type="transmembrane region" description="Helical" evidence="21">
    <location>
        <begin position="75"/>
        <end position="95"/>
    </location>
</feature>
<dbReference type="EC" id="2.4.99.28" evidence="19"/>
<keyword evidence="10 21" id="KW-1133">Transmembrane helix</keyword>
<protein>
    <recommendedName>
        <fullName evidence="17">Probable peptidoglycan glycosyltransferase FtsW</fullName>
        <ecNumber evidence="19">2.4.99.28</ecNumber>
    </recommendedName>
    <alternativeName>
        <fullName evidence="18">Cell division protein FtsW</fullName>
    </alternativeName>
    <alternativeName>
        <fullName evidence="15">Cell wall polymerase</fullName>
    </alternativeName>
    <alternativeName>
        <fullName evidence="14">Peptidoglycan polymerase</fullName>
    </alternativeName>
</protein>
<evidence type="ECO:0000313" key="23">
    <source>
        <dbReference type="Proteomes" id="UP000177126"/>
    </source>
</evidence>
<evidence type="ECO:0000256" key="2">
    <source>
        <dbReference type="ARBA" id="ARBA00004752"/>
    </source>
</evidence>
<keyword evidence="11 21" id="KW-0472">Membrane</keyword>
<comment type="pathway">
    <text evidence="2">Cell wall biogenesis; peptidoglycan biosynthesis.</text>
</comment>
<comment type="catalytic activity">
    <reaction evidence="20">
        <text>[GlcNAc-(1-&gt;4)-Mur2Ac(oyl-L-Ala-gamma-D-Glu-L-Lys-D-Ala-D-Ala)](n)-di-trans,octa-cis-undecaprenyl diphosphate + beta-D-GlcNAc-(1-&gt;4)-Mur2Ac(oyl-L-Ala-gamma-D-Glu-L-Lys-D-Ala-D-Ala)-di-trans,octa-cis-undecaprenyl diphosphate = [GlcNAc-(1-&gt;4)-Mur2Ac(oyl-L-Ala-gamma-D-Glu-L-Lys-D-Ala-D-Ala)](n+1)-di-trans,octa-cis-undecaprenyl diphosphate + di-trans,octa-cis-undecaprenyl diphosphate + H(+)</text>
        <dbReference type="Rhea" id="RHEA:23708"/>
        <dbReference type="Rhea" id="RHEA-COMP:9602"/>
        <dbReference type="Rhea" id="RHEA-COMP:9603"/>
        <dbReference type="ChEBI" id="CHEBI:15378"/>
        <dbReference type="ChEBI" id="CHEBI:58405"/>
        <dbReference type="ChEBI" id="CHEBI:60033"/>
        <dbReference type="ChEBI" id="CHEBI:78435"/>
        <dbReference type="EC" id="2.4.99.28"/>
    </reaction>
</comment>
<feature type="transmembrane region" description="Helical" evidence="21">
    <location>
        <begin position="144"/>
        <end position="161"/>
    </location>
</feature>
<feature type="transmembrane region" description="Helical" evidence="21">
    <location>
        <begin position="176"/>
        <end position="203"/>
    </location>
</feature>
<evidence type="ECO:0000256" key="7">
    <source>
        <dbReference type="ARBA" id="ARBA00022692"/>
    </source>
</evidence>
<feature type="transmembrane region" description="Helical" evidence="21">
    <location>
        <begin position="234"/>
        <end position="253"/>
    </location>
</feature>
<dbReference type="GO" id="GO:0015648">
    <property type="term" value="F:lipid-linked peptidoglycan transporter activity"/>
    <property type="evidence" value="ECO:0007669"/>
    <property type="project" value="TreeGrafter"/>
</dbReference>
<dbReference type="Proteomes" id="UP000177126">
    <property type="component" value="Unassembled WGS sequence"/>
</dbReference>
<dbReference type="GO" id="GO:0008955">
    <property type="term" value="F:peptidoglycan glycosyltransferase activity"/>
    <property type="evidence" value="ECO:0007669"/>
    <property type="project" value="UniProtKB-EC"/>
</dbReference>
<accession>A0A1G2FVF3</accession>
<keyword evidence="6" id="KW-0808">Transferase</keyword>
<dbReference type="GO" id="GO:0009252">
    <property type="term" value="P:peptidoglycan biosynthetic process"/>
    <property type="evidence" value="ECO:0007669"/>
    <property type="project" value="UniProtKB-KW"/>
</dbReference>
<evidence type="ECO:0000256" key="18">
    <source>
        <dbReference type="ARBA" id="ARBA00041418"/>
    </source>
</evidence>
<dbReference type="GO" id="GO:0071555">
    <property type="term" value="P:cell wall organization"/>
    <property type="evidence" value="ECO:0007669"/>
    <property type="project" value="UniProtKB-KW"/>
</dbReference>
<gene>
    <name evidence="22" type="ORF">A3B04_02660</name>
</gene>
<keyword evidence="8" id="KW-0133">Cell shape</keyword>
<evidence type="ECO:0000256" key="19">
    <source>
        <dbReference type="ARBA" id="ARBA00044770"/>
    </source>
</evidence>
<feature type="transmembrane region" description="Helical" evidence="21">
    <location>
        <begin position="265"/>
        <end position="291"/>
    </location>
</feature>
<dbReference type="GO" id="GO:0032153">
    <property type="term" value="C:cell division site"/>
    <property type="evidence" value="ECO:0007669"/>
    <property type="project" value="TreeGrafter"/>
</dbReference>
<evidence type="ECO:0000256" key="1">
    <source>
        <dbReference type="ARBA" id="ARBA00004651"/>
    </source>
</evidence>
<feature type="transmembrane region" description="Helical" evidence="21">
    <location>
        <begin position="340"/>
        <end position="361"/>
    </location>
</feature>
<evidence type="ECO:0000256" key="9">
    <source>
        <dbReference type="ARBA" id="ARBA00022984"/>
    </source>
</evidence>
<keyword evidence="9" id="KW-0573">Peptidoglycan synthesis</keyword>
<comment type="subcellular location">
    <subcellularLocation>
        <location evidence="1">Cell membrane</location>
        <topology evidence="1">Multi-pass membrane protein</topology>
    </subcellularLocation>
</comment>
<dbReference type="InterPro" id="IPR013437">
    <property type="entry name" value="FtsW"/>
</dbReference>
<reference evidence="22 23" key="1">
    <citation type="journal article" date="2016" name="Nat. Commun.">
        <title>Thousands of microbial genomes shed light on interconnected biogeochemical processes in an aquifer system.</title>
        <authorList>
            <person name="Anantharaman K."/>
            <person name="Brown C.T."/>
            <person name="Hug L.A."/>
            <person name="Sharon I."/>
            <person name="Castelle C.J."/>
            <person name="Probst A.J."/>
            <person name="Thomas B.C."/>
            <person name="Singh A."/>
            <person name="Wilkins M.J."/>
            <person name="Karaoz U."/>
            <person name="Brodie E.L."/>
            <person name="Williams K.H."/>
            <person name="Hubbard S.S."/>
            <person name="Banfield J.F."/>
        </authorList>
    </citation>
    <scope>NUCLEOTIDE SEQUENCE [LARGE SCALE GENOMIC DNA]</scope>
</reference>
<dbReference type="PANTHER" id="PTHR30474">
    <property type="entry name" value="CELL CYCLE PROTEIN"/>
    <property type="match status" value="1"/>
</dbReference>
<keyword evidence="3" id="KW-1003">Cell membrane</keyword>
<evidence type="ECO:0000256" key="17">
    <source>
        <dbReference type="ARBA" id="ARBA00041185"/>
    </source>
</evidence>
<evidence type="ECO:0000256" key="10">
    <source>
        <dbReference type="ARBA" id="ARBA00022989"/>
    </source>
</evidence>
<evidence type="ECO:0000256" key="8">
    <source>
        <dbReference type="ARBA" id="ARBA00022960"/>
    </source>
</evidence>
<proteinExistence type="inferred from homology"/>
<keyword evidence="4 22" id="KW-0132">Cell division</keyword>
<evidence type="ECO:0000256" key="6">
    <source>
        <dbReference type="ARBA" id="ARBA00022679"/>
    </source>
</evidence>
<feature type="transmembrane region" description="Helical" evidence="21">
    <location>
        <begin position="50"/>
        <end position="68"/>
    </location>
</feature>
<evidence type="ECO:0000256" key="16">
    <source>
        <dbReference type="ARBA" id="ARBA00038053"/>
    </source>
</evidence>
<keyword evidence="5" id="KW-0328">Glycosyltransferase</keyword>
<evidence type="ECO:0000256" key="14">
    <source>
        <dbReference type="ARBA" id="ARBA00032370"/>
    </source>
</evidence>
<evidence type="ECO:0000256" key="3">
    <source>
        <dbReference type="ARBA" id="ARBA00022475"/>
    </source>
</evidence>
<evidence type="ECO:0000256" key="4">
    <source>
        <dbReference type="ARBA" id="ARBA00022618"/>
    </source>
</evidence>
<dbReference type="GO" id="GO:0008360">
    <property type="term" value="P:regulation of cell shape"/>
    <property type="evidence" value="ECO:0007669"/>
    <property type="project" value="UniProtKB-KW"/>
</dbReference>
<keyword evidence="7 21" id="KW-0812">Transmembrane</keyword>
<organism evidence="22 23">
    <name type="scientific">Candidatus Portnoybacteria bacterium RIFCSPLOWO2_02_FULL_39_11</name>
    <dbReference type="NCBI Taxonomy" id="1802001"/>
    <lineage>
        <taxon>Bacteria</taxon>
        <taxon>Candidatus Portnoyibacteriota</taxon>
    </lineage>
</organism>
<feature type="transmembrane region" description="Helical" evidence="21">
    <location>
        <begin position="12"/>
        <end position="30"/>
    </location>
</feature>
<dbReference type="PANTHER" id="PTHR30474:SF2">
    <property type="entry name" value="PEPTIDOGLYCAN GLYCOSYLTRANSFERASE FTSW-RELATED"/>
    <property type="match status" value="1"/>
</dbReference>
<dbReference type="EMBL" id="MHNF01000004">
    <property type="protein sequence ID" value="OGZ42054.1"/>
    <property type="molecule type" value="Genomic_DNA"/>
</dbReference>
<keyword evidence="12" id="KW-0131">Cell cycle</keyword>
<dbReference type="InterPro" id="IPR001182">
    <property type="entry name" value="FtsW/RodA"/>
</dbReference>
<evidence type="ECO:0000256" key="12">
    <source>
        <dbReference type="ARBA" id="ARBA00023306"/>
    </source>
</evidence>
<evidence type="ECO:0000256" key="21">
    <source>
        <dbReference type="SAM" id="Phobius"/>
    </source>
</evidence>
<dbReference type="AlphaFoldDB" id="A0A1G2FVF3"/>
<comment type="similarity">
    <text evidence="16">Belongs to the SEDS family. FtsW subfamily.</text>
</comment>
<feature type="transmembrane region" description="Helical" evidence="21">
    <location>
        <begin position="312"/>
        <end position="334"/>
    </location>
</feature>
<evidence type="ECO:0000256" key="20">
    <source>
        <dbReference type="ARBA" id="ARBA00049902"/>
    </source>
</evidence>
<dbReference type="GO" id="GO:0005886">
    <property type="term" value="C:plasma membrane"/>
    <property type="evidence" value="ECO:0007669"/>
    <property type="project" value="UniProtKB-SubCell"/>
</dbReference>
<dbReference type="Pfam" id="PF01098">
    <property type="entry name" value="FTSW_RODA_SPOVE"/>
    <property type="match status" value="1"/>
</dbReference>
<evidence type="ECO:0000313" key="22">
    <source>
        <dbReference type="EMBL" id="OGZ42054.1"/>
    </source>
</evidence>
<keyword evidence="13" id="KW-0961">Cell wall biogenesis/degradation</keyword>
<comment type="caution">
    <text evidence="22">The sequence shown here is derived from an EMBL/GenBank/DDBJ whole genome shotgun (WGS) entry which is preliminary data.</text>
</comment>
<evidence type="ECO:0000256" key="15">
    <source>
        <dbReference type="ARBA" id="ARBA00033270"/>
    </source>
</evidence>
<dbReference type="GO" id="GO:0051301">
    <property type="term" value="P:cell division"/>
    <property type="evidence" value="ECO:0007669"/>
    <property type="project" value="UniProtKB-KW"/>
</dbReference>
<dbReference type="NCBIfam" id="TIGR02614">
    <property type="entry name" value="ftsW"/>
    <property type="match status" value="1"/>
</dbReference>
<name>A0A1G2FVF3_9BACT</name>
<evidence type="ECO:0000256" key="11">
    <source>
        <dbReference type="ARBA" id="ARBA00023136"/>
    </source>
</evidence>
<feature type="transmembrane region" description="Helical" evidence="21">
    <location>
        <begin position="107"/>
        <end position="132"/>
    </location>
</feature>